<evidence type="ECO:0000313" key="2">
    <source>
        <dbReference type="EMBL" id="OVA08665.1"/>
    </source>
</evidence>
<evidence type="ECO:0008006" key="4">
    <source>
        <dbReference type="Google" id="ProtNLM"/>
    </source>
</evidence>
<reference evidence="2 3" key="1">
    <citation type="journal article" date="2017" name="Mol. Plant">
        <title>The Genome of Medicinal Plant Macleaya cordata Provides New Insights into Benzylisoquinoline Alkaloids Metabolism.</title>
        <authorList>
            <person name="Liu X."/>
            <person name="Liu Y."/>
            <person name="Huang P."/>
            <person name="Ma Y."/>
            <person name="Qing Z."/>
            <person name="Tang Q."/>
            <person name="Cao H."/>
            <person name="Cheng P."/>
            <person name="Zheng Y."/>
            <person name="Yuan Z."/>
            <person name="Zhou Y."/>
            <person name="Liu J."/>
            <person name="Tang Z."/>
            <person name="Zhuo Y."/>
            <person name="Zhang Y."/>
            <person name="Yu L."/>
            <person name="Huang J."/>
            <person name="Yang P."/>
            <person name="Peng Q."/>
            <person name="Zhang J."/>
            <person name="Jiang W."/>
            <person name="Zhang Z."/>
            <person name="Lin K."/>
            <person name="Ro D.K."/>
            <person name="Chen X."/>
            <person name="Xiong X."/>
            <person name="Shang Y."/>
            <person name="Huang S."/>
            <person name="Zeng J."/>
        </authorList>
    </citation>
    <scope>NUCLEOTIDE SEQUENCE [LARGE SCALE GENOMIC DNA]</scope>
    <source>
        <strain evidence="3">cv. BLH2017</strain>
        <tissue evidence="2">Root</tissue>
    </source>
</reference>
<evidence type="ECO:0000256" key="1">
    <source>
        <dbReference type="SAM" id="MobiDB-lite"/>
    </source>
</evidence>
<dbReference type="AlphaFoldDB" id="A0A200QE35"/>
<comment type="caution">
    <text evidence="2">The sequence shown here is derived from an EMBL/GenBank/DDBJ whole genome shotgun (WGS) entry which is preliminary data.</text>
</comment>
<sequence>MIWTAGEEFTAAGRRRKGRRSEVGRPPESRSPERRLPVAGVEVAGRWVPEETETALSTNRDSNKTPTRPFVRADYALQPDAWAPQPNHHLSQVEYSTEMIEDLLNPKRNRSDSFRLFLLNHVSKAVTIFSSLGSNNKEIFRRKVMFYLRESGYNAGICKTKWESSGGLTAGNYEFIDVIRSESSDGATCQVRYFIDVDFVGEFDIARPTEQYSKLLKVLPRVYVGRSEELKQIVKLMCDAAKRSLKCRELYLSPWRKNRYMQAKWFGPYKRTVNQIPSSSSFPLGFDSNKFAVKCQTSVGFNVVGGNCNGNGRFCIPAATRTR</sequence>
<feature type="region of interest" description="Disordered" evidence="1">
    <location>
        <begin position="1"/>
        <end position="68"/>
    </location>
</feature>
<dbReference type="Pfam" id="PF04720">
    <property type="entry name" value="PDDEXK_6"/>
    <property type="match status" value="1"/>
</dbReference>
<proteinExistence type="predicted"/>
<dbReference type="STRING" id="56857.A0A200QE35"/>
<accession>A0A200QE35</accession>
<keyword evidence="3" id="KW-1185">Reference proteome</keyword>
<name>A0A200QE35_MACCD</name>
<dbReference type="InParanoid" id="A0A200QE35"/>
<feature type="compositionally biased region" description="Polar residues" evidence="1">
    <location>
        <begin position="54"/>
        <end position="66"/>
    </location>
</feature>
<feature type="compositionally biased region" description="Basic and acidic residues" evidence="1">
    <location>
        <begin position="20"/>
        <end position="36"/>
    </location>
</feature>
<gene>
    <name evidence="2" type="ORF">BVC80_1611g13</name>
</gene>
<dbReference type="OrthoDB" id="548115at2759"/>
<organism evidence="2 3">
    <name type="scientific">Macleaya cordata</name>
    <name type="common">Five-seeded plume-poppy</name>
    <name type="synonym">Bocconia cordata</name>
    <dbReference type="NCBI Taxonomy" id="56857"/>
    <lineage>
        <taxon>Eukaryota</taxon>
        <taxon>Viridiplantae</taxon>
        <taxon>Streptophyta</taxon>
        <taxon>Embryophyta</taxon>
        <taxon>Tracheophyta</taxon>
        <taxon>Spermatophyta</taxon>
        <taxon>Magnoliopsida</taxon>
        <taxon>Ranunculales</taxon>
        <taxon>Papaveraceae</taxon>
        <taxon>Papaveroideae</taxon>
        <taxon>Macleaya</taxon>
    </lineage>
</organism>
<dbReference type="EMBL" id="MVGT01002309">
    <property type="protein sequence ID" value="OVA08665.1"/>
    <property type="molecule type" value="Genomic_DNA"/>
</dbReference>
<dbReference type="FunCoup" id="A0A200QE35">
    <property type="interactions" value="22"/>
</dbReference>
<protein>
    <recommendedName>
        <fullName evidence="4">DUF506 domain-containing protein</fullName>
    </recommendedName>
</protein>
<dbReference type="NCBIfam" id="TIGR01615">
    <property type="entry name" value="A_thal_3542"/>
    <property type="match status" value="1"/>
</dbReference>
<dbReference type="Proteomes" id="UP000195402">
    <property type="component" value="Unassembled WGS sequence"/>
</dbReference>
<dbReference type="PANTHER" id="PTHR31579">
    <property type="entry name" value="OS03G0796600 PROTEIN"/>
    <property type="match status" value="1"/>
</dbReference>
<evidence type="ECO:0000313" key="3">
    <source>
        <dbReference type="Proteomes" id="UP000195402"/>
    </source>
</evidence>
<dbReference type="PANTHER" id="PTHR31579:SF84">
    <property type="entry name" value="F21O3.6 PROTEIN"/>
    <property type="match status" value="1"/>
</dbReference>
<dbReference type="InterPro" id="IPR006502">
    <property type="entry name" value="PDDEXK-like"/>
</dbReference>